<accession>A0A553ZTP6</accession>
<dbReference type="OrthoDB" id="9797826at2"/>
<gene>
    <name evidence="4" type="ORF">FN960_20225</name>
</gene>
<dbReference type="SUPFAM" id="SSF55729">
    <property type="entry name" value="Acyl-CoA N-acyltransferases (Nat)"/>
    <property type="match status" value="1"/>
</dbReference>
<dbReference type="Gene3D" id="3.40.630.30">
    <property type="match status" value="1"/>
</dbReference>
<feature type="domain" description="N-acetyltransferase" evidence="3">
    <location>
        <begin position="1"/>
        <end position="142"/>
    </location>
</feature>
<evidence type="ECO:0000313" key="4">
    <source>
        <dbReference type="EMBL" id="TSB44686.1"/>
    </source>
</evidence>
<keyword evidence="2" id="KW-0012">Acyltransferase</keyword>
<comment type="caution">
    <text evidence="4">The sequence shown here is derived from an EMBL/GenBank/DDBJ whole genome shotgun (WGS) entry which is preliminary data.</text>
</comment>
<dbReference type="InterPro" id="IPR000182">
    <property type="entry name" value="GNAT_dom"/>
</dbReference>
<dbReference type="CDD" id="cd04301">
    <property type="entry name" value="NAT_SF"/>
    <property type="match status" value="1"/>
</dbReference>
<dbReference type="Proteomes" id="UP000318521">
    <property type="component" value="Unassembled WGS sequence"/>
</dbReference>
<name>A0A553ZTP6_9BACI</name>
<dbReference type="Pfam" id="PF00583">
    <property type="entry name" value="Acetyltransf_1"/>
    <property type="match status" value="1"/>
</dbReference>
<evidence type="ECO:0000259" key="3">
    <source>
        <dbReference type="PROSITE" id="PS51186"/>
    </source>
</evidence>
<keyword evidence="1 4" id="KW-0808">Transferase</keyword>
<dbReference type="PANTHER" id="PTHR43877">
    <property type="entry name" value="AMINOALKYLPHOSPHONATE N-ACETYLTRANSFERASE-RELATED-RELATED"/>
    <property type="match status" value="1"/>
</dbReference>
<organism evidence="4 5">
    <name type="scientific">Alkalicoccobacillus porphyridii</name>
    <dbReference type="NCBI Taxonomy" id="2597270"/>
    <lineage>
        <taxon>Bacteria</taxon>
        <taxon>Bacillati</taxon>
        <taxon>Bacillota</taxon>
        <taxon>Bacilli</taxon>
        <taxon>Bacillales</taxon>
        <taxon>Bacillaceae</taxon>
        <taxon>Alkalicoccobacillus</taxon>
    </lineage>
</organism>
<reference evidence="4 5" key="1">
    <citation type="submission" date="2019-07" db="EMBL/GenBank/DDBJ databases">
        <authorList>
            <person name="Park Y.J."/>
            <person name="Jeong S.E."/>
            <person name="Jung H.S."/>
        </authorList>
    </citation>
    <scope>NUCLEOTIDE SEQUENCE [LARGE SCALE GENOMIC DNA]</scope>
    <source>
        <strain evidence="5">P16(2019)</strain>
    </source>
</reference>
<dbReference type="AlphaFoldDB" id="A0A553ZTP6"/>
<proteinExistence type="predicted"/>
<dbReference type="GO" id="GO:0016747">
    <property type="term" value="F:acyltransferase activity, transferring groups other than amino-acyl groups"/>
    <property type="evidence" value="ECO:0007669"/>
    <property type="project" value="InterPro"/>
</dbReference>
<dbReference type="InterPro" id="IPR050832">
    <property type="entry name" value="Bact_Acetyltransf"/>
</dbReference>
<evidence type="ECO:0000313" key="5">
    <source>
        <dbReference type="Proteomes" id="UP000318521"/>
    </source>
</evidence>
<dbReference type="PROSITE" id="PS51186">
    <property type="entry name" value="GNAT"/>
    <property type="match status" value="1"/>
</dbReference>
<dbReference type="RefSeq" id="WP_143850682.1">
    <property type="nucleotide sequence ID" value="NZ_VLXZ01000022.1"/>
</dbReference>
<dbReference type="EMBL" id="VLXZ01000022">
    <property type="protein sequence ID" value="TSB44686.1"/>
    <property type="molecule type" value="Genomic_DNA"/>
</dbReference>
<evidence type="ECO:0000256" key="2">
    <source>
        <dbReference type="ARBA" id="ARBA00023315"/>
    </source>
</evidence>
<protein>
    <submittedName>
        <fullName evidence="4">GNAT family N-acetyltransferase</fullName>
    </submittedName>
</protein>
<evidence type="ECO:0000256" key="1">
    <source>
        <dbReference type="ARBA" id="ARBA00022679"/>
    </source>
</evidence>
<sequence length="142" mass="16081">MLIRELEKHDVSKLVPLLNQLGYPTDAEAVQKRFNTLLNHPDYHSLVMEQNDQLIGFAGLHNGLFYEANGQYIRVVAFVVDSEYRRMGLGQKLMAYIEGYAKEKGISTIVLNSGNREERKPAHAFYEQIGFTAKSTGFSKAL</sequence>
<dbReference type="InterPro" id="IPR016181">
    <property type="entry name" value="Acyl_CoA_acyltransferase"/>
</dbReference>
<keyword evidence="5" id="KW-1185">Reference proteome</keyword>